<accession>A0AAN8NDR4</accession>
<organism evidence="2 3">
    <name type="scientific">Arthrobotrys conoides</name>
    <dbReference type="NCBI Taxonomy" id="74498"/>
    <lineage>
        <taxon>Eukaryota</taxon>
        <taxon>Fungi</taxon>
        <taxon>Dikarya</taxon>
        <taxon>Ascomycota</taxon>
        <taxon>Pezizomycotina</taxon>
        <taxon>Orbiliomycetes</taxon>
        <taxon>Orbiliales</taxon>
        <taxon>Orbiliaceae</taxon>
        <taxon>Arthrobotrys</taxon>
    </lineage>
</organism>
<reference evidence="2 3" key="1">
    <citation type="submission" date="2019-10" db="EMBL/GenBank/DDBJ databases">
        <authorList>
            <person name="Palmer J.M."/>
        </authorList>
    </citation>
    <scope>NUCLEOTIDE SEQUENCE [LARGE SCALE GENOMIC DNA]</scope>
    <source>
        <strain evidence="2 3">TWF506</strain>
    </source>
</reference>
<feature type="region of interest" description="Disordered" evidence="1">
    <location>
        <begin position="146"/>
        <end position="166"/>
    </location>
</feature>
<name>A0AAN8NDR4_9PEZI</name>
<gene>
    <name evidence="2" type="ORF">TWF506_002920</name>
</gene>
<sequence length="166" mass="18099">MPRGQKVFEGSTVRVPRKRKPLGPVTAARLQSLHYRCFGTPPRRPRFGVLYEKESSKLHGLDWSQLPDINAPRPSRQSVATPSTPAKPNNNDRISPLSAPRPPSPNIINEDRDSDDTVDVFAYYAATSPTTLICYRALMRRHMKKSQGGCGNGGAISGSSVALTAG</sequence>
<proteinExistence type="predicted"/>
<dbReference type="Proteomes" id="UP001307849">
    <property type="component" value="Unassembled WGS sequence"/>
</dbReference>
<keyword evidence="3" id="KW-1185">Reference proteome</keyword>
<evidence type="ECO:0000313" key="2">
    <source>
        <dbReference type="EMBL" id="KAK6502339.1"/>
    </source>
</evidence>
<feature type="region of interest" description="Disordered" evidence="1">
    <location>
        <begin position="61"/>
        <end position="112"/>
    </location>
</feature>
<evidence type="ECO:0000313" key="3">
    <source>
        <dbReference type="Proteomes" id="UP001307849"/>
    </source>
</evidence>
<dbReference type="AlphaFoldDB" id="A0AAN8NDR4"/>
<dbReference type="EMBL" id="JAVHJM010000011">
    <property type="protein sequence ID" value="KAK6502339.1"/>
    <property type="molecule type" value="Genomic_DNA"/>
</dbReference>
<comment type="caution">
    <text evidence="2">The sequence shown here is derived from an EMBL/GenBank/DDBJ whole genome shotgun (WGS) entry which is preliminary data.</text>
</comment>
<protein>
    <submittedName>
        <fullName evidence="2">Uncharacterized protein</fullName>
    </submittedName>
</protein>
<feature type="compositionally biased region" description="Polar residues" evidence="1">
    <location>
        <begin position="75"/>
        <end position="93"/>
    </location>
</feature>
<evidence type="ECO:0000256" key="1">
    <source>
        <dbReference type="SAM" id="MobiDB-lite"/>
    </source>
</evidence>